<evidence type="ECO:0000313" key="3">
    <source>
        <dbReference type="Proteomes" id="UP001274830"/>
    </source>
</evidence>
<sequence length="175" mass="19260">MTDGNTASNAALASIFKTGAYSDVVIKCGSYDAKVHKAIICSRSEVFAAMISGDVWKENQEGILRLKASTDAGVDPMDVSIDDPDAVKHMIDLLYTHDYETTSNDRETISVLEPEAEVDQDTVMHAKVYALGGKYAIPSLQTSALTKFRGAVTSAWDKQDFAEALRWAFDWNERK</sequence>
<dbReference type="AlphaFoldDB" id="A0AAE1C437"/>
<dbReference type="InterPro" id="IPR000210">
    <property type="entry name" value="BTB/POZ_dom"/>
</dbReference>
<dbReference type="CDD" id="cd18186">
    <property type="entry name" value="BTB_POZ_ZBTB_KLHL-like"/>
    <property type="match status" value="1"/>
</dbReference>
<dbReference type="Gene3D" id="3.30.710.10">
    <property type="entry name" value="Potassium Channel Kv1.1, Chain A"/>
    <property type="match status" value="1"/>
</dbReference>
<name>A0AAE1C437_9PEZI</name>
<organism evidence="2 3">
    <name type="scientific">Recurvomyces mirabilis</name>
    <dbReference type="NCBI Taxonomy" id="574656"/>
    <lineage>
        <taxon>Eukaryota</taxon>
        <taxon>Fungi</taxon>
        <taxon>Dikarya</taxon>
        <taxon>Ascomycota</taxon>
        <taxon>Pezizomycotina</taxon>
        <taxon>Dothideomycetes</taxon>
        <taxon>Dothideomycetidae</taxon>
        <taxon>Mycosphaerellales</taxon>
        <taxon>Teratosphaeriaceae</taxon>
        <taxon>Recurvomyces</taxon>
    </lineage>
</organism>
<dbReference type="PANTHER" id="PTHR47843">
    <property type="entry name" value="BTB DOMAIN-CONTAINING PROTEIN-RELATED"/>
    <property type="match status" value="1"/>
</dbReference>
<accession>A0AAE1C437</accession>
<comment type="caution">
    <text evidence="2">The sequence shown here is derived from an EMBL/GenBank/DDBJ whole genome shotgun (WGS) entry which is preliminary data.</text>
</comment>
<dbReference type="PROSITE" id="PS50097">
    <property type="entry name" value="BTB"/>
    <property type="match status" value="1"/>
</dbReference>
<dbReference type="InterPro" id="IPR011333">
    <property type="entry name" value="SKP1/BTB/POZ_sf"/>
</dbReference>
<dbReference type="Proteomes" id="UP001274830">
    <property type="component" value="Unassembled WGS sequence"/>
</dbReference>
<reference evidence="2" key="1">
    <citation type="submission" date="2023-07" db="EMBL/GenBank/DDBJ databases">
        <title>Black Yeasts Isolated from many extreme environments.</title>
        <authorList>
            <person name="Coleine C."/>
            <person name="Stajich J.E."/>
            <person name="Selbmann L."/>
        </authorList>
    </citation>
    <scope>NUCLEOTIDE SEQUENCE</scope>
    <source>
        <strain evidence="2">CCFEE 5485</strain>
    </source>
</reference>
<protein>
    <recommendedName>
        <fullName evidence="1">BTB domain-containing protein</fullName>
    </recommendedName>
</protein>
<dbReference type="PANTHER" id="PTHR47843:SF5">
    <property type="entry name" value="BTB_POZ DOMAIN PROTEIN"/>
    <property type="match status" value="1"/>
</dbReference>
<evidence type="ECO:0000313" key="2">
    <source>
        <dbReference type="EMBL" id="KAK3677119.1"/>
    </source>
</evidence>
<evidence type="ECO:0000259" key="1">
    <source>
        <dbReference type="PROSITE" id="PS50097"/>
    </source>
</evidence>
<gene>
    <name evidence="2" type="ORF">LTR78_003324</name>
</gene>
<feature type="domain" description="BTB" evidence="1">
    <location>
        <begin position="22"/>
        <end position="103"/>
    </location>
</feature>
<dbReference type="SUPFAM" id="SSF54695">
    <property type="entry name" value="POZ domain"/>
    <property type="match status" value="1"/>
</dbReference>
<dbReference type="Pfam" id="PF00651">
    <property type="entry name" value="BTB"/>
    <property type="match status" value="1"/>
</dbReference>
<keyword evidence="3" id="KW-1185">Reference proteome</keyword>
<dbReference type="EMBL" id="JAUTXT010000008">
    <property type="protein sequence ID" value="KAK3677119.1"/>
    <property type="molecule type" value="Genomic_DNA"/>
</dbReference>
<dbReference type="SMART" id="SM00225">
    <property type="entry name" value="BTB"/>
    <property type="match status" value="1"/>
</dbReference>
<proteinExistence type="predicted"/>